<dbReference type="InterPro" id="IPR014756">
    <property type="entry name" value="Ig_E-set"/>
</dbReference>
<dbReference type="Gene3D" id="3.90.420.10">
    <property type="entry name" value="Oxidoreductase, molybdopterin-binding domain"/>
    <property type="match status" value="1"/>
</dbReference>
<dbReference type="EMBL" id="AP012204">
    <property type="protein sequence ID" value="BAK36982.1"/>
    <property type="molecule type" value="Genomic_DNA"/>
</dbReference>
<evidence type="ECO:0000259" key="2">
    <source>
        <dbReference type="Pfam" id="PF00174"/>
    </source>
</evidence>
<dbReference type="HOGENOM" id="CLU_003827_2_0_11"/>
<dbReference type="KEGG" id="mph:MLP_39680"/>
<organism evidence="3 4">
    <name type="scientific">Microlunatus phosphovorus (strain ATCC 700054 / DSM 10555 / JCM 9379 / NBRC 101784 / NCIMB 13414 / VKM Ac-1990 / NM-1)</name>
    <dbReference type="NCBI Taxonomy" id="1032480"/>
    <lineage>
        <taxon>Bacteria</taxon>
        <taxon>Bacillati</taxon>
        <taxon>Actinomycetota</taxon>
        <taxon>Actinomycetes</taxon>
        <taxon>Propionibacteriales</taxon>
        <taxon>Propionibacteriaceae</taxon>
        <taxon>Microlunatus</taxon>
    </lineage>
</organism>
<dbReference type="Pfam" id="PF00174">
    <property type="entry name" value="Oxidored_molyb"/>
    <property type="match status" value="1"/>
</dbReference>
<dbReference type="eggNOG" id="COG2041">
    <property type="taxonomic scope" value="Bacteria"/>
</dbReference>
<accession>F5XQW0</accession>
<proteinExistence type="predicted"/>
<dbReference type="SUPFAM" id="SSF81296">
    <property type="entry name" value="E set domains"/>
    <property type="match status" value="1"/>
</dbReference>
<dbReference type="AlphaFoldDB" id="F5XQW0"/>
<dbReference type="GO" id="GO:0006790">
    <property type="term" value="P:sulfur compound metabolic process"/>
    <property type="evidence" value="ECO:0007669"/>
    <property type="project" value="TreeGrafter"/>
</dbReference>
<dbReference type="STRING" id="1032480.MLP_39680"/>
<evidence type="ECO:0000313" key="3">
    <source>
        <dbReference type="EMBL" id="BAK36982.1"/>
    </source>
</evidence>
<evidence type="ECO:0000256" key="1">
    <source>
        <dbReference type="SAM" id="Phobius"/>
    </source>
</evidence>
<keyword evidence="4" id="KW-1185">Reference proteome</keyword>
<dbReference type="SUPFAM" id="SSF56524">
    <property type="entry name" value="Oxidoreductase molybdopterin-binding domain"/>
    <property type="match status" value="1"/>
</dbReference>
<dbReference type="InterPro" id="IPR036374">
    <property type="entry name" value="OxRdtase_Mopterin-bd_sf"/>
</dbReference>
<reference evidence="3 4" key="1">
    <citation type="submission" date="2011-05" db="EMBL/GenBank/DDBJ databases">
        <title>Whole genome sequence of Microlunatus phosphovorus NM-1.</title>
        <authorList>
            <person name="Hosoyama A."/>
            <person name="Sasaki K."/>
            <person name="Harada T."/>
            <person name="Igarashi R."/>
            <person name="Kawakoshi A."/>
            <person name="Sasagawa M."/>
            <person name="Fukada J."/>
            <person name="Nakamura S."/>
            <person name="Katano Y."/>
            <person name="Hanada S."/>
            <person name="Kamagata Y."/>
            <person name="Nakamura N."/>
            <person name="Yamazaki S."/>
            <person name="Fujita N."/>
        </authorList>
    </citation>
    <scope>NUCLEOTIDE SEQUENCE [LARGE SCALE GENOMIC DNA]</scope>
    <source>
        <strain evidence="4">ATCC 700054 / DSM 10555 / JCM 9379 / NBRC 101784 / NCIMB 13414 / VKM Ac-1990 / NM-1</strain>
    </source>
</reference>
<protein>
    <submittedName>
        <fullName evidence="3">Putative oxidoreductase</fullName>
    </submittedName>
</protein>
<dbReference type="PANTHER" id="PTHR19372">
    <property type="entry name" value="SULFITE REDUCTASE"/>
    <property type="match status" value="1"/>
</dbReference>
<dbReference type="GO" id="GO:0043546">
    <property type="term" value="F:molybdopterin cofactor binding"/>
    <property type="evidence" value="ECO:0007669"/>
    <property type="project" value="TreeGrafter"/>
</dbReference>
<feature type="transmembrane region" description="Helical" evidence="1">
    <location>
        <begin position="135"/>
        <end position="154"/>
    </location>
</feature>
<dbReference type="InterPro" id="IPR000572">
    <property type="entry name" value="OxRdtase_Mopterin-bd_dom"/>
</dbReference>
<keyword evidence="1" id="KW-0472">Membrane</keyword>
<dbReference type="Gene3D" id="2.60.40.650">
    <property type="match status" value="1"/>
</dbReference>
<evidence type="ECO:0000313" key="4">
    <source>
        <dbReference type="Proteomes" id="UP000007947"/>
    </source>
</evidence>
<dbReference type="GO" id="GO:0008482">
    <property type="term" value="F:sulfite oxidase activity"/>
    <property type="evidence" value="ECO:0007669"/>
    <property type="project" value="TreeGrafter"/>
</dbReference>
<feature type="transmembrane region" description="Helical" evidence="1">
    <location>
        <begin position="23"/>
        <end position="47"/>
    </location>
</feature>
<gene>
    <name evidence="3" type="ordered locus">MLP_39680</name>
</gene>
<dbReference type="PANTHER" id="PTHR19372:SF7">
    <property type="entry name" value="SULFITE OXIDASE, MITOCHONDRIAL"/>
    <property type="match status" value="1"/>
</dbReference>
<feature type="transmembrane region" description="Helical" evidence="1">
    <location>
        <begin position="83"/>
        <end position="102"/>
    </location>
</feature>
<name>F5XQW0_MICPN</name>
<dbReference type="Proteomes" id="UP000007947">
    <property type="component" value="Chromosome"/>
</dbReference>
<feature type="domain" description="Oxidoreductase molybdopterin-binding" evidence="2">
    <location>
        <begin position="260"/>
        <end position="413"/>
    </location>
</feature>
<keyword evidence="1" id="KW-1133">Transmembrane helix</keyword>
<dbReference type="GO" id="GO:0020037">
    <property type="term" value="F:heme binding"/>
    <property type="evidence" value="ECO:0007669"/>
    <property type="project" value="TreeGrafter"/>
</dbReference>
<feature type="transmembrane region" description="Helical" evidence="1">
    <location>
        <begin position="108"/>
        <end position="128"/>
    </location>
</feature>
<dbReference type="RefSeq" id="WP_013864824.1">
    <property type="nucleotide sequence ID" value="NC_015635.1"/>
</dbReference>
<sequence length="532" mass="55679">MTQTAPRAEPVAASSAAEVRAGWGWLCGAIGGVAGMAVADLTAYLIAPAGSPVAAVGSMIIDLLPAGLVNWGKETLGTADKPVLLVIVALGVLGLCGLAGRLEQRRRYAGGLVFAGVAAIGIGAVLTGDQASLDAIVPTVLGLTVGYLVLRLLLSRLADWSSATAPAAGSETADPLEPTLARRSFLIWTAVVGTVAIASAVAGRLLIATAGAVEEARSRFRLPIPTRRDPIPAGADLGVDDLSPYLTPNADFYRIDTALQLPIIAAADWSLTVTGMVEREVTISFSDLIAKPLVEHVTTLTCVSNEVGGDLVGNAVWLGYPIRELLAQAGVQAGADMVLSTSQDGWTAGTPLSVLTDPDRQALLAVGMNGEALPLEHGYPVRMVVPGLYGYVSATKWVRQLKVTTFDADQGYWTPLGWSAKGPIKTASRIDVPRRHTVDAGQVVVAGVAWDQHTGIAKVEVGIDDVWHAAELAEATGPDTWRQWLYRWDATPGTHEVAVRATNADGQQQTAELARPDPDGATGWHTVTISVR</sequence>
<keyword evidence="1" id="KW-0812">Transmembrane</keyword>
<dbReference type="OrthoDB" id="9795587at2"/>
<feature type="transmembrane region" description="Helical" evidence="1">
    <location>
        <begin position="185"/>
        <end position="213"/>
    </location>
</feature>